<dbReference type="GO" id="GO:0005506">
    <property type="term" value="F:iron ion binding"/>
    <property type="evidence" value="ECO:0007669"/>
    <property type="project" value="InterPro"/>
</dbReference>
<evidence type="ECO:0000256" key="1">
    <source>
        <dbReference type="ARBA" id="ARBA00010617"/>
    </source>
</evidence>
<dbReference type="PANTHER" id="PTHR24291:SF50">
    <property type="entry name" value="BIFUNCTIONAL ALBAFLAVENONE MONOOXYGENASE_TERPENE SYNTHASE"/>
    <property type="match status" value="1"/>
</dbReference>
<dbReference type="InterPro" id="IPR050196">
    <property type="entry name" value="Cytochrome_P450_Monoox"/>
</dbReference>
<dbReference type="InterPro" id="IPR036396">
    <property type="entry name" value="Cyt_P450_sf"/>
</dbReference>
<keyword evidence="2 7" id="KW-0349">Heme</keyword>
<gene>
    <name evidence="9" type="ORF">GCM10010831_02860</name>
</gene>
<evidence type="ECO:0000256" key="2">
    <source>
        <dbReference type="ARBA" id="ARBA00022617"/>
    </source>
</evidence>
<name>A0A916ZMB3_9FLAO</name>
<comment type="caution">
    <text evidence="9">The sequence shown here is derived from an EMBL/GenBank/DDBJ whole genome shotgun (WGS) entry which is preliminary data.</text>
</comment>
<dbReference type="InterPro" id="IPR017972">
    <property type="entry name" value="Cyt_P450_CS"/>
</dbReference>
<comment type="cofactor">
    <cofactor evidence="7">
        <name>heme</name>
        <dbReference type="ChEBI" id="CHEBI:30413"/>
    </cofactor>
</comment>
<dbReference type="PROSITE" id="PS00086">
    <property type="entry name" value="CYTOCHROME_P450"/>
    <property type="match status" value="1"/>
</dbReference>
<dbReference type="AlphaFoldDB" id="A0A916ZMB3"/>
<keyword evidence="4 8" id="KW-0560">Oxidoreductase</keyword>
<sequence>MPFHHRNFEKLGDTFQLNLGLGKHVVFSRDQDLAILALQKQQKDFIKSPIQTKDLVKYVGKGLLTVEGEEWKTQRKLLQPTFYKKNIYQLLDLMQDAIVKQLQNIKTDQPIDVFPIFNDLAFKVVAKSLFSDAISNEQISRLQYITEEAQNMLVKELRQPYKKWWFIWSGELKKKLLLTKEALQIIEGIITKRRKQSSQKEDLLDMLLHTTYEDGSSMTHEKLLDEILILFIAGHETTSNALSFTTQLIARNPDVQQKLIQEVDQNKLRTPLDVLKNSPFTTAVIEESMRLYPPVYFIDRVNTKTLKFKDYTIPKNTSLLFSLYEMHRKQEFWEEPLNFIPERFLNGKNHAAYYFPFGAGPRKCIGNNFAMYEIILVMQELFAKYQIEFTNQPIEILPLISLKPKNAILHFNYRK</sequence>
<comment type="similarity">
    <text evidence="1 8">Belongs to the cytochrome P450 family.</text>
</comment>
<evidence type="ECO:0000256" key="6">
    <source>
        <dbReference type="ARBA" id="ARBA00023033"/>
    </source>
</evidence>
<evidence type="ECO:0000256" key="8">
    <source>
        <dbReference type="RuleBase" id="RU000461"/>
    </source>
</evidence>
<dbReference type="PANTHER" id="PTHR24291">
    <property type="entry name" value="CYTOCHROME P450 FAMILY 4"/>
    <property type="match status" value="1"/>
</dbReference>
<keyword evidence="3 7" id="KW-0479">Metal-binding</keyword>
<evidence type="ECO:0000313" key="10">
    <source>
        <dbReference type="Proteomes" id="UP000599688"/>
    </source>
</evidence>
<dbReference type="Pfam" id="PF00067">
    <property type="entry name" value="p450"/>
    <property type="match status" value="1"/>
</dbReference>
<evidence type="ECO:0000256" key="3">
    <source>
        <dbReference type="ARBA" id="ARBA00022723"/>
    </source>
</evidence>
<dbReference type="InterPro" id="IPR002401">
    <property type="entry name" value="Cyt_P450_E_grp-I"/>
</dbReference>
<feature type="binding site" description="axial binding residue" evidence="7">
    <location>
        <position position="364"/>
    </location>
    <ligand>
        <name>heme</name>
        <dbReference type="ChEBI" id="CHEBI:30413"/>
    </ligand>
    <ligandPart>
        <name>Fe</name>
        <dbReference type="ChEBI" id="CHEBI:18248"/>
    </ligandPart>
</feature>
<keyword evidence="10" id="KW-1185">Reference proteome</keyword>
<evidence type="ECO:0000256" key="5">
    <source>
        <dbReference type="ARBA" id="ARBA00023004"/>
    </source>
</evidence>
<accession>A0A916ZMB3</accession>
<evidence type="ECO:0000256" key="7">
    <source>
        <dbReference type="PIRSR" id="PIRSR602401-1"/>
    </source>
</evidence>
<dbReference type="GO" id="GO:0004497">
    <property type="term" value="F:monooxygenase activity"/>
    <property type="evidence" value="ECO:0007669"/>
    <property type="project" value="UniProtKB-KW"/>
</dbReference>
<keyword evidence="5 7" id="KW-0408">Iron</keyword>
<dbReference type="InterPro" id="IPR001128">
    <property type="entry name" value="Cyt_P450"/>
</dbReference>
<dbReference type="PRINTS" id="PR00463">
    <property type="entry name" value="EP450I"/>
</dbReference>
<dbReference type="EMBL" id="BMGL01000002">
    <property type="protein sequence ID" value="GGE04692.1"/>
    <property type="molecule type" value="Genomic_DNA"/>
</dbReference>
<dbReference type="SUPFAM" id="SSF48264">
    <property type="entry name" value="Cytochrome P450"/>
    <property type="match status" value="1"/>
</dbReference>
<evidence type="ECO:0000313" key="9">
    <source>
        <dbReference type="EMBL" id="GGE04692.1"/>
    </source>
</evidence>
<protein>
    <submittedName>
        <fullName evidence="9">Cytochrome P450</fullName>
    </submittedName>
</protein>
<dbReference type="GO" id="GO:0016705">
    <property type="term" value="F:oxidoreductase activity, acting on paired donors, with incorporation or reduction of molecular oxygen"/>
    <property type="evidence" value="ECO:0007669"/>
    <property type="project" value="InterPro"/>
</dbReference>
<reference evidence="9 10" key="1">
    <citation type="journal article" date="2014" name="Int. J. Syst. Evol. Microbiol.">
        <title>Complete genome sequence of Corynebacterium casei LMG S-19264T (=DSM 44701T), isolated from a smear-ripened cheese.</title>
        <authorList>
            <consortium name="US DOE Joint Genome Institute (JGI-PGF)"/>
            <person name="Walter F."/>
            <person name="Albersmeier A."/>
            <person name="Kalinowski J."/>
            <person name="Ruckert C."/>
        </authorList>
    </citation>
    <scope>NUCLEOTIDE SEQUENCE [LARGE SCALE GENOMIC DNA]</scope>
    <source>
        <strain evidence="9 10">CGMCC 1.12925</strain>
    </source>
</reference>
<dbReference type="GO" id="GO:0020037">
    <property type="term" value="F:heme binding"/>
    <property type="evidence" value="ECO:0007669"/>
    <property type="project" value="InterPro"/>
</dbReference>
<keyword evidence="6 8" id="KW-0503">Monooxygenase</keyword>
<dbReference type="Proteomes" id="UP000599688">
    <property type="component" value="Unassembled WGS sequence"/>
</dbReference>
<dbReference type="Gene3D" id="1.10.630.10">
    <property type="entry name" value="Cytochrome P450"/>
    <property type="match status" value="1"/>
</dbReference>
<organism evidence="9 10">
    <name type="scientific">Psychroflexus salis</name>
    <dbReference type="NCBI Taxonomy" id="1526574"/>
    <lineage>
        <taxon>Bacteria</taxon>
        <taxon>Pseudomonadati</taxon>
        <taxon>Bacteroidota</taxon>
        <taxon>Flavobacteriia</taxon>
        <taxon>Flavobacteriales</taxon>
        <taxon>Flavobacteriaceae</taxon>
        <taxon>Psychroflexus</taxon>
    </lineage>
</organism>
<evidence type="ECO:0000256" key="4">
    <source>
        <dbReference type="ARBA" id="ARBA00023002"/>
    </source>
</evidence>
<proteinExistence type="inferred from homology"/>
<dbReference type="PRINTS" id="PR00385">
    <property type="entry name" value="P450"/>
</dbReference>